<keyword evidence="2" id="KW-1185">Reference proteome</keyword>
<protein>
    <submittedName>
        <fullName evidence="1">Uncharacterized protein</fullName>
    </submittedName>
</protein>
<sequence>MPRATFLDTILNRPSQSYSASDADSRSKSKGSKSGWVAPTDLPNASGKPQSILSGSMFKSKGKGSLSRANGGDAPSISGISQSTTKFSRFGKKKRAPSVANSTIFDDGASSVAPGASVAGSVSNRKSRWWESGSLRIGKGSSRPPSVSGSIFSEPEAPAVPSRYPSLASMGAFGSLPRRGARSDYGGGAPVQRYRTHSAAPPLPTVHSKSSMTSFKGGEGVVPLGAKQPSLIRRPASRTSLNQTFGSMTDFRPTSPSPSEGRSSIKSGHGGSADWNNFIKQMEGTEVAKTWKGAKGAVGSTGVNRPSVKDRILKELEQDAACEQIKSDPGVARQDLLTRAANQVIGQVSPVMGAPKVAPVQATGIAPGTLLKPGLVVPSVPSLASAPPPASTSEGQETPLVLLPRASLDRDLPPAPVVGLVPTPSSTVPPAQIHDQVQPPQGEDSRRDRAAAQPTTNAPFVVAKAPPRLTHPQVGEVNTGSAAGEHELGEAHEVAEESEESEEESEEESGMHTLDVVAEEDEENSSNGHYHNEMASPSKRKHPSRRYASALEAAMASRPEHDLGSSPIQPSSAWAPAIAIKPSTPETEEVTLHEAAFVPLTAGKVVADSGPLEDKRTNGTFDGRIPDKATYDAEEVKLAADQRVMPVSPLEHEPASALAPAPVPVPVPVPVPMPMPMPDVESREDTKTAAEVNANVEGKSEVGSSTRSDSVSSIQPKAVKSGLAEEEEKDQSSEDEENSKENPGTGTSSVSAFARPPMVSRMSSDYQSAASMLSGRSTPTNKGVAFDGSSLTSKRASGRTVSDASVSSENTSRDIGSVRSSRPPTLQRRLSDVSLGASFKLNGITGLHSRTASMRSSSRMFKMADSDSDSQGDDGSGEDEDLKRKAMAEQDRLRQMNVGDDFFGPSLSNILDRFSKMNWSDSTLNRVGLDVSLTRSGDAVSVKNAMNANAQERINEVRRARARGAGDDDAKTRASSAGGLVPSFADLWLAQVAAAEASNEERADQTPAAESDLPRTASSASASQTTVGRFTSLFSSPQKPSAAELEAKVSIMDRPRYKPNGARAVDEATIPDGTTQRSGPSPMLDGPRSTLPTSFSVASDISDATIGRSVATTLSPARAFSPGPSSKDKPPPPKSAMKALKPSKSLADTLFSFNSPEKKKEKARLKSGIQSDKARRSKKSEATKSEELPAGRVSSSRSDRSISSVNSSPQMPQSPIHSTKSAESINPAAQVPPPISEKAVGKRREEGSPRNEDLASAKGPTSEPGSADQLPPMSANAQQTDPNLSLSASETLLNFVTPAQSSANLVSETPAKLSMAKKMKQFVMETSSPEKFHTAVDLQALSGDAPDSPSSPRPYGPLKRERMVSEDIDKVERPQVPITVVFNIRPSVEENRNPIEAKGSTLTADVVDEAYAVQSSNEKTMLESTASASSIGENDADLLKRDLVESESRVGPSSPPLSTVSTALTTPGTSEVVFNKAYVPREAVVSEENAVVASRPATIEKKLPMPPPPEPHEVVSMIDDKTPTAASEAMKSAFLGVNLIPPTPPALESRQSYTGSHGHAPSPLGSSSTDAEANMKSAPNRPGPTKRTSSGRNVTSGLQNASGLTSTLTTQGQDSLVRSKSATAGPKKNVLQHYTEYKGKGLSLPPGLVATTVASSASRRQASEGSIPSSTSMPVATPSYALAKNKTNKKRVSDLPSSSATDSMLPDANTRQTTMPMASPPSSPKRKKSSISPSSSIQMMIADAPPVPQIPAGYQSSSPSLSGSSSSRLRLPKHPNISGNSTSATSSADSDTDSVSPAPSASGRSNVSSSIHSLSMSHHRSSPTPEYSYTQQPLSPHALKLRNLSTGLGAGQGPTPRQSIMSAISEWERQSPVGSEPSSPRQYPPLPASVTSTSSSTSGVISPSVVRNAPLGAATNHYLHPPVPKSRRSTDEDQTANGSHLEPAFPIIKGFNSPYSGSVVQSAESSPTASQSNMSVPLSVVSLPSTMPSVPTSYRPNKDPKRVSRTMEDLLHNRTTMNTVSVSSGAFPTRSKSVLRRKQSVDTGLGVPSTSNRSSMEVPDHLKDELDLTTISLTAHMPPPRKLTSNQVLVQVIAVAIDEMDRLLLREKVRSENAFGYVPGRSFSGRVLECGYEVKKMRKGDIVFGLQDSRKCGALAEYMTIDSNLVCHAPSDCLTTEQIAALPSAGVMAHQIMLNHCSQLPRGSRVLILNAHDGIGLLIMQESVGLGLIIVAQCPPSVSDALSVCQANGAHEVVVGEPLWAINSLHESSFDLVVDTIGGRKIYDASRRILSFEGQFTTCYGDEHSTANPNLRSHLRSLRRAFFKKDKKNIGYEWVGADSGDDCKEALESVKAAAEAGSICPRLRSVLPFADAPRAFDPTLKIGEGQPGAIVVRVS</sequence>
<organism evidence="1 2">
    <name type="scientific">Violaceomyces palustris</name>
    <dbReference type="NCBI Taxonomy" id="1673888"/>
    <lineage>
        <taxon>Eukaryota</taxon>
        <taxon>Fungi</taxon>
        <taxon>Dikarya</taxon>
        <taxon>Basidiomycota</taxon>
        <taxon>Ustilaginomycotina</taxon>
        <taxon>Ustilaginomycetes</taxon>
        <taxon>Violaceomycetales</taxon>
        <taxon>Violaceomycetaceae</taxon>
        <taxon>Violaceomyces</taxon>
    </lineage>
</organism>
<evidence type="ECO:0000313" key="2">
    <source>
        <dbReference type="Proteomes" id="UP000245626"/>
    </source>
</evidence>
<dbReference type="EMBL" id="KZ819716">
    <property type="protein sequence ID" value="PWN53630.1"/>
    <property type="molecule type" value="Genomic_DNA"/>
</dbReference>
<accession>A0ACD0P688</accession>
<dbReference type="Proteomes" id="UP000245626">
    <property type="component" value="Unassembled WGS sequence"/>
</dbReference>
<name>A0ACD0P688_9BASI</name>
<proteinExistence type="predicted"/>
<evidence type="ECO:0000313" key="1">
    <source>
        <dbReference type="EMBL" id="PWN53630.1"/>
    </source>
</evidence>
<reference evidence="1 2" key="1">
    <citation type="journal article" date="2018" name="Mol. Biol. Evol.">
        <title>Broad Genomic Sampling Reveals a Smut Pathogenic Ancestry of the Fungal Clade Ustilaginomycotina.</title>
        <authorList>
            <person name="Kijpornyongpan T."/>
            <person name="Mondo S.J."/>
            <person name="Barry K."/>
            <person name="Sandor L."/>
            <person name="Lee J."/>
            <person name="Lipzen A."/>
            <person name="Pangilinan J."/>
            <person name="LaButti K."/>
            <person name="Hainaut M."/>
            <person name="Henrissat B."/>
            <person name="Grigoriev I.V."/>
            <person name="Spatafora J.W."/>
            <person name="Aime M.C."/>
        </authorList>
    </citation>
    <scope>NUCLEOTIDE SEQUENCE [LARGE SCALE GENOMIC DNA]</scope>
    <source>
        <strain evidence="1 2">SA 807</strain>
    </source>
</reference>
<gene>
    <name evidence="1" type="ORF">IE53DRAFT_359838</name>
</gene>